<dbReference type="Gene3D" id="3.30.70.120">
    <property type="match status" value="1"/>
</dbReference>
<dbReference type="SUPFAM" id="SSF54913">
    <property type="entry name" value="GlnB-like"/>
    <property type="match status" value="1"/>
</dbReference>
<accession>A0A1H8S968</accession>
<dbReference type="Proteomes" id="UP000198960">
    <property type="component" value="Unassembled WGS sequence"/>
</dbReference>
<dbReference type="EMBL" id="FOEE01000004">
    <property type="protein sequence ID" value="SEO75172.1"/>
    <property type="molecule type" value="Genomic_DNA"/>
</dbReference>
<dbReference type="STRING" id="673521.SAMN05660991_01522"/>
<dbReference type="GO" id="GO:0005507">
    <property type="term" value="F:copper ion binding"/>
    <property type="evidence" value="ECO:0007669"/>
    <property type="project" value="TreeGrafter"/>
</dbReference>
<evidence type="ECO:0000313" key="2">
    <source>
        <dbReference type="EMBL" id="SEO75172.1"/>
    </source>
</evidence>
<dbReference type="AlphaFoldDB" id="A0A1H8S968"/>
<proteinExistence type="inferred from homology"/>
<dbReference type="GO" id="GO:0010038">
    <property type="term" value="P:response to metal ion"/>
    <property type="evidence" value="ECO:0007669"/>
    <property type="project" value="InterPro"/>
</dbReference>
<dbReference type="InterPro" id="IPR015867">
    <property type="entry name" value="N-reg_PII/ATP_PRibTrfase_C"/>
</dbReference>
<dbReference type="PANTHER" id="PTHR23419:SF8">
    <property type="entry name" value="FI09726P"/>
    <property type="match status" value="1"/>
</dbReference>
<sequence>MDEECCEVVVTAPDPEWLAGLTRDLVEQRVAACGHLLPAVRSIYRWDGEVHDEPEARVGLHTRRALVPAIVEHVTAVHPYDVPCVIALPLRGGHPGYLAWIRYETEATPPGGTG</sequence>
<protein>
    <submittedName>
        <fullName evidence="2">Divalent cation tolerance protein</fullName>
    </submittedName>
</protein>
<keyword evidence="3" id="KW-1185">Reference proteome</keyword>
<evidence type="ECO:0000313" key="3">
    <source>
        <dbReference type="Proteomes" id="UP000198960"/>
    </source>
</evidence>
<name>A0A1H8S968_9ACTN</name>
<dbReference type="InterPro" id="IPR011322">
    <property type="entry name" value="N-reg_PII-like_a/b"/>
</dbReference>
<evidence type="ECO:0000256" key="1">
    <source>
        <dbReference type="ARBA" id="ARBA00010169"/>
    </source>
</evidence>
<comment type="similarity">
    <text evidence="1">Belongs to the CutA family.</text>
</comment>
<organism evidence="2 3">
    <name type="scientific">Trujillonella endophytica</name>
    <dbReference type="NCBI Taxonomy" id="673521"/>
    <lineage>
        <taxon>Bacteria</taxon>
        <taxon>Bacillati</taxon>
        <taxon>Actinomycetota</taxon>
        <taxon>Actinomycetes</taxon>
        <taxon>Geodermatophilales</taxon>
        <taxon>Geodermatophilaceae</taxon>
        <taxon>Trujillonella</taxon>
    </lineage>
</organism>
<reference evidence="3" key="1">
    <citation type="submission" date="2016-10" db="EMBL/GenBank/DDBJ databases">
        <authorList>
            <person name="Varghese N."/>
            <person name="Submissions S."/>
        </authorList>
    </citation>
    <scope>NUCLEOTIDE SEQUENCE [LARGE SCALE GENOMIC DNA]</scope>
    <source>
        <strain evidence="3">DSM 45413</strain>
    </source>
</reference>
<dbReference type="Pfam" id="PF03091">
    <property type="entry name" value="CutA1"/>
    <property type="match status" value="1"/>
</dbReference>
<dbReference type="PANTHER" id="PTHR23419">
    <property type="entry name" value="DIVALENT CATION TOLERANCE CUTA-RELATED"/>
    <property type="match status" value="1"/>
</dbReference>
<gene>
    <name evidence="2" type="ORF">SAMN05660991_01522</name>
</gene>
<dbReference type="InterPro" id="IPR004323">
    <property type="entry name" value="Ion_tolerance_CutA"/>
</dbReference>